<protein>
    <recommendedName>
        <fullName evidence="1">Polysaccharide pyruvyl transferase domain-containing protein</fullName>
    </recommendedName>
</protein>
<dbReference type="Proteomes" id="UP000318578">
    <property type="component" value="Unassembled WGS sequence"/>
</dbReference>
<dbReference type="RefSeq" id="WP_144642094.1">
    <property type="nucleotide sequence ID" value="NZ_BNAX01000013.1"/>
</dbReference>
<accession>A0A558A5P7</accession>
<dbReference type="AlphaFoldDB" id="A0A558A5P7"/>
<keyword evidence="3" id="KW-1185">Reference proteome</keyword>
<evidence type="ECO:0000313" key="2">
    <source>
        <dbReference type="EMBL" id="TVT19594.1"/>
    </source>
</evidence>
<name>A0A558A5P7_9PSEU</name>
<dbReference type="PANTHER" id="PTHR36836">
    <property type="entry name" value="COLANIC ACID BIOSYNTHESIS PROTEIN WCAK"/>
    <property type="match status" value="1"/>
</dbReference>
<dbReference type="EMBL" id="VJZA01000045">
    <property type="protein sequence ID" value="TVT19594.1"/>
    <property type="molecule type" value="Genomic_DNA"/>
</dbReference>
<dbReference type="InterPro" id="IPR007345">
    <property type="entry name" value="Polysacch_pyruvyl_Trfase"/>
</dbReference>
<dbReference type="PANTHER" id="PTHR36836:SF1">
    <property type="entry name" value="COLANIC ACID BIOSYNTHESIS PROTEIN WCAK"/>
    <property type="match status" value="1"/>
</dbReference>
<organism evidence="2 3">
    <name type="scientific">Amycolatopsis acidiphila</name>
    <dbReference type="NCBI Taxonomy" id="715473"/>
    <lineage>
        <taxon>Bacteria</taxon>
        <taxon>Bacillati</taxon>
        <taxon>Actinomycetota</taxon>
        <taxon>Actinomycetes</taxon>
        <taxon>Pseudonocardiales</taxon>
        <taxon>Pseudonocardiaceae</taxon>
        <taxon>Amycolatopsis</taxon>
    </lineage>
</organism>
<dbReference type="Pfam" id="PF04230">
    <property type="entry name" value="PS_pyruv_trans"/>
    <property type="match status" value="1"/>
</dbReference>
<gene>
    <name evidence="2" type="ORF">FNH06_23760</name>
</gene>
<feature type="domain" description="Polysaccharide pyruvyl transferase" evidence="1">
    <location>
        <begin position="14"/>
        <end position="317"/>
    </location>
</feature>
<sequence>MIRVGLFGLLGSGNLGNDGSLEAVLRFLRSEHPDARLSAFCGGPDLVSARYGIDATPLHWFGGEYRTASGVRAIALKGLGKFVDVWRTAAWVRRQDVVIVPGMGVLEATLPLRPWGFPYSLLLLTVAGRLLGTKVALVSVGANVIGHRVTRGIVKTAGSLASYRSYRDAGSRDAMAEMGVDTSADEVYPDLAFALPVPSAERAPGTVGVGVMAFRGGNDERARAEEIYRSYVDGMKRFVHWLVDRGRPVWLFTGDQVDAPVVDEILAECGPLVSASAASSLDAIMREMAAVDVVVATRYHNVLCALKVCKPTISVGYAAKNEALMAGMGLGEYCHPARHIDFDRLTAQFTSLETRSDELGATLAERNAASEQRVKHQLAALSAVFPGEVR</sequence>
<reference evidence="2 3" key="1">
    <citation type="submission" date="2019-07" db="EMBL/GenBank/DDBJ databases">
        <title>New species of Amycolatopsis and Streptomyces.</title>
        <authorList>
            <person name="Duangmal K."/>
            <person name="Teo W.F.A."/>
            <person name="Lipun K."/>
        </authorList>
    </citation>
    <scope>NUCLEOTIDE SEQUENCE [LARGE SCALE GENOMIC DNA]</scope>
    <source>
        <strain evidence="2 3">JCM 30562</strain>
    </source>
</reference>
<dbReference type="OrthoDB" id="3358948at2"/>
<comment type="caution">
    <text evidence="2">The sequence shown here is derived from an EMBL/GenBank/DDBJ whole genome shotgun (WGS) entry which is preliminary data.</text>
</comment>
<evidence type="ECO:0000259" key="1">
    <source>
        <dbReference type="Pfam" id="PF04230"/>
    </source>
</evidence>
<proteinExistence type="predicted"/>
<evidence type="ECO:0000313" key="3">
    <source>
        <dbReference type="Proteomes" id="UP000318578"/>
    </source>
</evidence>